<evidence type="ECO:0000256" key="4">
    <source>
        <dbReference type="ARBA" id="ARBA00022692"/>
    </source>
</evidence>
<dbReference type="InterPro" id="IPR011527">
    <property type="entry name" value="ABC1_TM_dom"/>
</dbReference>
<dbReference type="SUPFAM" id="SSF90123">
    <property type="entry name" value="ABC transporter transmembrane region"/>
    <property type="match status" value="1"/>
</dbReference>
<dbReference type="SMART" id="SM00382">
    <property type="entry name" value="AAA"/>
    <property type="match status" value="1"/>
</dbReference>
<keyword evidence="2" id="KW-0813">Transport</keyword>
<evidence type="ECO:0000256" key="9">
    <source>
        <dbReference type="SAM" id="MobiDB-lite"/>
    </source>
</evidence>
<evidence type="ECO:0000256" key="3">
    <source>
        <dbReference type="ARBA" id="ARBA00022475"/>
    </source>
</evidence>
<dbReference type="EMBL" id="VSSQ01003499">
    <property type="protein sequence ID" value="MPM20993.1"/>
    <property type="molecule type" value="Genomic_DNA"/>
</dbReference>
<evidence type="ECO:0000256" key="1">
    <source>
        <dbReference type="ARBA" id="ARBA00004651"/>
    </source>
</evidence>
<feature type="domain" description="ABC transporter" evidence="11">
    <location>
        <begin position="394"/>
        <end position="628"/>
    </location>
</feature>
<dbReference type="Gene3D" id="3.40.50.300">
    <property type="entry name" value="P-loop containing nucleotide triphosphate hydrolases"/>
    <property type="match status" value="1"/>
</dbReference>
<dbReference type="InterPro" id="IPR017871">
    <property type="entry name" value="ABC_transporter-like_CS"/>
</dbReference>
<feature type="region of interest" description="Disordered" evidence="9">
    <location>
        <begin position="1"/>
        <end position="37"/>
    </location>
</feature>
<reference evidence="13" key="1">
    <citation type="submission" date="2019-08" db="EMBL/GenBank/DDBJ databases">
        <authorList>
            <person name="Kucharzyk K."/>
            <person name="Murdoch R.W."/>
            <person name="Higgins S."/>
            <person name="Loffler F."/>
        </authorList>
    </citation>
    <scope>NUCLEOTIDE SEQUENCE</scope>
</reference>
<keyword evidence="8 10" id="KW-0472">Membrane</keyword>
<evidence type="ECO:0000256" key="5">
    <source>
        <dbReference type="ARBA" id="ARBA00022741"/>
    </source>
</evidence>
<dbReference type="InterPro" id="IPR003439">
    <property type="entry name" value="ABC_transporter-like_ATP-bd"/>
</dbReference>
<dbReference type="PROSITE" id="PS50929">
    <property type="entry name" value="ABC_TM1F"/>
    <property type="match status" value="1"/>
</dbReference>
<dbReference type="PANTHER" id="PTHR43394:SF1">
    <property type="entry name" value="ATP-BINDING CASSETTE SUB-FAMILY B MEMBER 10, MITOCHONDRIAL"/>
    <property type="match status" value="1"/>
</dbReference>
<dbReference type="CDD" id="cd18542">
    <property type="entry name" value="ABC_6TM_YknU_like"/>
    <property type="match status" value="1"/>
</dbReference>
<name>A0A644Y3A2_9ZZZZ</name>
<keyword evidence="6 13" id="KW-0067">ATP-binding</keyword>
<feature type="transmembrane region" description="Helical" evidence="10">
    <location>
        <begin position="331"/>
        <end position="350"/>
    </location>
</feature>
<dbReference type="PROSITE" id="PS00211">
    <property type="entry name" value="ABC_TRANSPORTER_1"/>
    <property type="match status" value="1"/>
</dbReference>
<sequence length="633" mass="70344">MKKIKNKETLKKKRRQTEVTPDQAAESKDSSASTEKKQEQKKTNWKLVGEILKGYNHYIVIATLCVLFSTAFAYAVPYVTSFTLDYVIQGIDKSTPAFLLPLLDSLGGRDYFISRLYLCGITLFLFTAMNGLFTYLRRHNIAYASEGVSKGLRDRLYRHLEDVPYDYHKHAATGDLVQRCTSDVDTVRKFIQLQLMEIVRTLVMFVFAALVMFTINVKMTLISLAFLPVLTVSSFVYFKLVTKYFTASDEAEGALSTMLQENLTGMRVVRAFGQQKSEIVKFTNLNATFRDKTLKLIRLLAVYWGMSDSIGYLQITLSLCMGVVAVSRGTFTLGSVALFATYVAMLTWPVRQLGRILADLGKAKVSLGRLDEILSAPLEKEPGKALTPDLSGDIVFDKVCFGYDRFNDVLDGVSFTAKRGQTIAILGATGSGKTSLVHLLQRLYERTGGSITIGGVDVNDIEHGHLRKNIGIVLQEPFLYSRTILDNIRICDPCATEDDVYAAASTASVHDVILGFEKGYETIVGERGVTLSGGQQQRVAIARTLMQKAPILIFDDSMSAVDSETDAAIRKSLLALCRDGITFLISHRITTLREADNILVLEGGRVTQQGSHEQLIHQDGLYRRIAEIQDALN</sequence>
<dbReference type="FunFam" id="3.40.50.300:FF:000221">
    <property type="entry name" value="Multidrug ABC transporter ATP-binding protein"/>
    <property type="match status" value="1"/>
</dbReference>
<evidence type="ECO:0000259" key="11">
    <source>
        <dbReference type="PROSITE" id="PS50893"/>
    </source>
</evidence>
<evidence type="ECO:0000313" key="13">
    <source>
        <dbReference type="EMBL" id="MPM20993.1"/>
    </source>
</evidence>
<dbReference type="GO" id="GO:0005524">
    <property type="term" value="F:ATP binding"/>
    <property type="evidence" value="ECO:0007669"/>
    <property type="project" value="UniProtKB-KW"/>
</dbReference>
<evidence type="ECO:0000256" key="10">
    <source>
        <dbReference type="SAM" id="Phobius"/>
    </source>
</evidence>
<dbReference type="InterPro" id="IPR039421">
    <property type="entry name" value="Type_1_exporter"/>
</dbReference>
<evidence type="ECO:0000259" key="12">
    <source>
        <dbReference type="PROSITE" id="PS50929"/>
    </source>
</evidence>
<dbReference type="Pfam" id="PF00664">
    <property type="entry name" value="ABC_membrane"/>
    <property type="match status" value="1"/>
</dbReference>
<comment type="subcellular location">
    <subcellularLocation>
        <location evidence="1">Cell membrane</location>
        <topology evidence="1">Multi-pass membrane protein</topology>
    </subcellularLocation>
</comment>
<evidence type="ECO:0000256" key="6">
    <source>
        <dbReference type="ARBA" id="ARBA00022840"/>
    </source>
</evidence>
<keyword evidence="5" id="KW-0547">Nucleotide-binding</keyword>
<dbReference type="GO" id="GO:0005886">
    <property type="term" value="C:plasma membrane"/>
    <property type="evidence" value="ECO:0007669"/>
    <property type="project" value="UniProtKB-SubCell"/>
</dbReference>
<accession>A0A644Y3A2</accession>
<feature type="transmembrane region" description="Helical" evidence="10">
    <location>
        <begin position="221"/>
        <end position="238"/>
    </location>
</feature>
<feature type="domain" description="ABC transmembrane type-1" evidence="12">
    <location>
        <begin position="60"/>
        <end position="362"/>
    </location>
</feature>
<gene>
    <name evidence="13" type="ORF">SDC9_67432</name>
</gene>
<dbReference type="SUPFAM" id="SSF52540">
    <property type="entry name" value="P-loop containing nucleoside triphosphate hydrolases"/>
    <property type="match status" value="1"/>
</dbReference>
<dbReference type="PROSITE" id="PS50893">
    <property type="entry name" value="ABC_TRANSPORTER_2"/>
    <property type="match status" value="1"/>
</dbReference>
<comment type="caution">
    <text evidence="13">The sequence shown here is derived from an EMBL/GenBank/DDBJ whole genome shotgun (WGS) entry which is preliminary data.</text>
</comment>
<dbReference type="GO" id="GO:0015421">
    <property type="term" value="F:ABC-type oligopeptide transporter activity"/>
    <property type="evidence" value="ECO:0007669"/>
    <property type="project" value="TreeGrafter"/>
</dbReference>
<evidence type="ECO:0000256" key="2">
    <source>
        <dbReference type="ARBA" id="ARBA00022448"/>
    </source>
</evidence>
<organism evidence="13">
    <name type="scientific">bioreactor metagenome</name>
    <dbReference type="NCBI Taxonomy" id="1076179"/>
    <lineage>
        <taxon>unclassified sequences</taxon>
        <taxon>metagenomes</taxon>
        <taxon>ecological metagenomes</taxon>
    </lineage>
</organism>
<dbReference type="InterPro" id="IPR003593">
    <property type="entry name" value="AAA+_ATPase"/>
</dbReference>
<dbReference type="GO" id="GO:0016887">
    <property type="term" value="F:ATP hydrolysis activity"/>
    <property type="evidence" value="ECO:0007669"/>
    <property type="project" value="InterPro"/>
</dbReference>
<feature type="transmembrane region" description="Helical" evidence="10">
    <location>
        <begin position="198"/>
        <end position="215"/>
    </location>
</feature>
<evidence type="ECO:0000256" key="7">
    <source>
        <dbReference type="ARBA" id="ARBA00022989"/>
    </source>
</evidence>
<keyword evidence="4 10" id="KW-0812">Transmembrane</keyword>
<evidence type="ECO:0000256" key="8">
    <source>
        <dbReference type="ARBA" id="ARBA00023136"/>
    </source>
</evidence>
<feature type="compositionally biased region" description="Basic residues" evidence="9">
    <location>
        <begin position="1"/>
        <end position="15"/>
    </location>
</feature>
<keyword evidence="3" id="KW-1003">Cell membrane</keyword>
<keyword evidence="7 10" id="KW-1133">Transmembrane helix</keyword>
<protein>
    <submittedName>
        <fullName evidence="13">Putative multidrug export ATP-binding/permease protein</fullName>
        <ecNumber evidence="13">3.6.3.-</ecNumber>
    </submittedName>
</protein>
<keyword evidence="13" id="KW-0378">Hydrolase</keyword>
<feature type="compositionally biased region" description="Basic and acidic residues" evidence="9">
    <location>
        <begin position="25"/>
        <end position="37"/>
    </location>
</feature>
<dbReference type="Pfam" id="PF00005">
    <property type="entry name" value="ABC_tran"/>
    <property type="match status" value="1"/>
</dbReference>
<dbReference type="InterPro" id="IPR027417">
    <property type="entry name" value="P-loop_NTPase"/>
</dbReference>
<feature type="transmembrane region" description="Helical" evidence="10">
    <location>
        <begin position="112"/>
        <end position="136"/>
    </location>
</feature>
<feature type="transmembrane region" description="Helical" evidence="10">
    <location>
        <begin position="55"/>
        <end position="76"/>
    </location>
</feature>
<dbReference type="InterPro" id="IPR036640">
    <property type="entry name" value="ABC1_TM_sf"/>
</dbReference>
<dbReference type="PANTHER" id="PTHR43394">
    <property type="entry name" value="ATP-DEPENDENT PERMEASE MDL1, MITOCHONDRIAL"/>
    <property type="match status" value="1"/>
</dbReference>
<dbReference type="Gene3D" id="1.20.1560.10">
    <property type="entry name" value="ABC transporter type 1, transmembrane domain"/>
    <property type="match status" value="1"/>
</dbReference>
<dbReference type="AlphaFoldDB" id="A0A644Y3A2"/>
<dbReference type="EC" id="3.6.3.-" evidence="13"/>
<proteinExistence type="predicted"/>